<gene>
    <name evidence="11" type="ORF">M8T91_01515</name>
</gene>
<evidence type="ECO:0000256" key="1">
    <source>
        <dbReference type="ARBA" id="ARBA00004903"/>
    </source>
</evidence>
<dbReference type="InterPro" id="IPR024072">
    <property type="entry name" value="DHFR-like_dom_sf"/>
</dbReference>
<evidence type="ECO:0000256" key="6">
    <source>
        <dbReference type="ARBA" id="ARBA00023002"/>
    </source>
</evidence>
<evidence type="ECO:0000256" key="7">
    <source>
        <dbReference type="ARBA" id="ARBA00025067"/>
    </source>
</evidence>
<dbReference type="PRINTS" id="PR00070">
    <property type="entry name" value="DHFR"/>
</dbReference>
<evidence type="ECO:0000256" key="9">
    <source>
        <dbReference type="RuleBase" id="RU004474"/>
    </source>
</evidence>
<keyword evidence="5 8" id="KW-0521">NADP</keyword>
<evidence type="ECO:0000256" key="3">
    <source>
        <dbReference type="ARBA" id="ARBA00012856"/>
    </source>
</evidence>
<comment type="catalytic activity">
    <reaction evidence="8">
        <text>(6S)-5,6,7,8-tetrahydrofolate + NADP(+) = 7,8-dihydrofolate + NADPH + H(+)</text>
        <dbReference type="Rhea" id="RHEA:15009"/>
        <dbReference type="ChEBI" id="CHEBI:15378"/>
        <dbReference type="ChEBI" id="CHEBI:57451"/>
        <dbReference type="ChEBI" id="CHEBI:57453"/>
        <dbReference type="ChEBI" id="CHEBI:57783"/>
        <dbReference type="ChEBI" id="CHEBI:58349"/>
        <dbReference type="EC" id="1.5.1.3"/>
    </reaction>
</comment>
<protein>
    <recommendedName>
        <fullName evidence="3 8">Dihydrofolate reductase</fullName>
        <ecNumber evidence="3 8">1.5.1.3</ecNumber>
    </recommendedName>
</protein>
<dbReference type="InterPro" id="IPR017925">
    <property type="entry name" value="DHFR_CS"/>
</dbReference>
<name>A0ABY9EF34_9GAMM</name>
<dbReference type="Pfam" id="PF00186">
    <property type="entry name" value="DHFR_1"/>
    <property type="match status" value="1"/>
</dbReference>
<sequence length="169" mass="18658">MDIPVALIAAVARNGAIGKDNGLPWRLSGDLQFFKRITMGKPVVMGRKTFESIGRPLPGRNNIVITRNASWQAGSVEVVASLEAGLCRAREWALKVGAAEVMVIGGAQIYRQALPLASHLYITEVDAEVDADAFFPKLDDSWVEIVRECYPASDRNEYNYALVQYGRFK</sequence>
<evidence type="ECO:0000259" key="10">
    <source>
        <dbReference type="PROSITE" id="PS51330"/>
    </source>
</evidence>
<comment type="similarity">
    <text evidence="2 8 9">Belongs to the dihydrofolate reductase family.</text>
</comment>
<dbReference type="PANTHER" id="PTHR48069">
    <property type="entry name" value="DIHYDROFOLATE REDUCTASE"/>
    <property type="match status" value="1"/>
</dbReference>
<proteinExistence type="inferred from homology"/>
<organism evidence="11 12">
    <name type="scientific">Microbulbifer spongiae</name>
    <dbReference type="NCBI Taxonomy" id="2944933"/>
    <lineage>
        <taxon>Bacteria</taxon>
        <taxon>Pseudomonadati</taxon>
        <taxon>Pseudomonadota</taxon>
        <taxon>Gammaproteobacteria</taxon>
        <taxon>Cellvibrionales</taxon>
        <taxon>Microbulbiferaceae</taxon>
        <taxon>Microbulbifer</taxon>
    </lineage>
</organism>
<dbReference type="PANTHER" id="PTHR48069:SF3">
    <property type="entry name" value="DIHYDROFOLATE REDUCTASE"/>
    <property type="match status" value="1"/>
</dbReference>
<dbReference type="Gene3D" id="3.40.430.10">
    <property type="entry name" value="Dihydrofolate Reductase, subunit A"/>
    <property type="match status" value="1"/>
</dbReference>
<dbReference type="EMBL" id="CP098023">
    <property type="protein sequence ID" value="WKD51579.1"/>
    <property type="molecule type" value="Genomic_DNA"/>
</dbReference>
<comment type="function">
    <text evidence="7 8">Key enzyme in folate metabolism. Catalyzes an essential reaction for de novo glycine and purine synthesis, and for DNA precursor synthesis.</text>
</comment>
<keyword evidence="12" id="KW-1185">Reference proteome</keyword>
<dbReference type="InterPro" id="IPR012259">
    <property type="entry name" value="DHFR"/>
</dbReference>
<dbReference type="CDD" id="cd00209">
    <property type="entry name" value="DHFR"/>
    <property type="match status" value="1"/>
</dbReference>
<dbReference type="PROSITE" id="PS51330">
    <property type="entry name" value="DHFR_2"/>
    <property type="match status" value="1"/>
</dbReference>
<evidence type="ECO:0000313" key="12">
    <source>
        <dbReference type="Proteomes" id="UP001321520"/>
    </source>
</evidence>
<keyword evidence="6 8" id="KW-0560">Oxidoreductase</keyword>
<comment type="pathway">
    <text evidence="1 8">Cofactor biosynthesis; tetrahydrofolate biosynthesis; 5,6,7,8-tetrahydrofolate from 7,8-dihydrofolate: step 1/1.</text>
</comment>
<dbReference type="SUPFAM" id="SSF53597">
    <property type="entry name" value="Dihydrofolate reductase-like"/>
    <property type="match status" value="1"/>
</dbReference>
<dbReference type="PIRSF" id="PIRSF000194">
    <property type="entry name" value="DHFR"/>
    <property type="match status" value="1"/>
</dbReference>
<dbReference type="InterPro" id="IPR001796">
    <property type="entry name" value="DHFR_dom"/>
</dbReference>
<dbReference type="PROSITE" id="PS00075">
    <property type="entry name" value="DHFR_1"/>
    <property type="match status" value="1"/>
</dbReference>
<evidence type="ECO:0000256" key="4">
    <source>
        <dbReference type="ARBA" id="ARBA00022563"/>
    </source>
</evidence>
<dbReference type="Proteomes" id="UP001321520">
    <property type="component" value="Chromosome"/>
</dbReference>
<dbReference type="RefSeq" id="WP_301418984.1">
    <property type="nucleotide sequence ID" value="NZ_CP098023.1"/>
</dbReference>
<accession>A0ABY9EF34</accession>
<feature type="domain" description="DHFR" evidence="10">
    <location>
        <begin position="4"/>
        <end position="167"/>
    </location>
</feature>
<keyword evidence="4 8" id="KW-0554">One-carbon metabolism</keyword>
<evidence type="ECO:0000313" key="11">
    <source>
        <dbReference type="EMBL" id="WKD51579.1"/>
    </source>
</evidence>
<evidence type="ECO:0000256" key="2">
    <source>
        <dbReference type="ARBA" id="ARBA00009539"/>
    </source>
</evidence>
<dbReference type="EC" id="1.5.1.3" evidence="3 8"/>
<evidence type="ECO:0000256" key="8">
    <source>
        <dbReference type="PIRNR" id="PIRNR000194"/>
    </source>
</evidence>
<evidence type="ECO:0000256" key="5">
    <source>
        <dbReference type="ARBA" id="ARBA00022857"/>
    </source>
</evidence>
<reference evidence="11 12" key="1">
    <citation type="submission" date="2022-05" db="EMBL/GenBank/DDBJ databases">
        <title>Microbulbifer sp. nov., isolated from sponge.</title>
        <authorList>
            <person name="Gao L."/>
        </authorList>
    </citation>
    <scope>NUCLEOTIDE SEQUENCE [LARGE SCALE GENOMIC DNA]</scope>
    <source>
        <strain evidence="11 12">MI-G</strain>
    </source>
</reference>